<evidence type="ECO:0000256" key="4">
    <source>
        <dbReference type="ARBA" id="ARBA00019905"/>
    </source>
</evidence>
<comment type="pathway">
    <text evidence="11">Glycan degradation; trehalose degradation; D-glucose from alpha,alpha-trehalose: step 1/1.</text>
</comment>
<feature type="domain" description="GH15-like" evidence="12">
    <location>
        <begin position="237"/>
        <end position="597"/>
    </location>
</feature>
<dbReference type="InterPro" id="IPR008928">
    <property type="entry name" value="6-hairpin_glycosidase_sf"/>
</dbReference>
<dbReference type="GO" id="GO:0005993">
    <property type="term" value="P:trehalose catabolic process"/>
    <property type="evidence" value="ECO:0007669"/>
    <property type="project" value="UniProtKB-ARBA"/>
</dbReference>
<evidence type="ECO:0000256" key="2">
    <source>
        <dbReference type="ARBA" id="ARBA00006188"/>
    </source>
</evidence>
<dbReference type="FunFam" id="1.50.10.10:FF:000005">
    <property type="entry name" value="Glycosyl hydrolase, glucoamylase"/>
    <property type="match status" value="1"/>
</dbReference>
<evidence type="ECO:0000256" key="9">
    <source>
        <dbReference type="ARBA" id="ARBA00031637"/>
    </source>
</evidence>
<comment type="caution">
    <text evidence="14">The sequence shown here is derived from an EMBL/GenBank/DDBJ whole genome shotgun (WGS) entry which is preliminary data.</text>
</comment>
<dbReference type="InterPro" id="IPR012341">
    <property type="entry name" value="6hp_glycosidase-like_sf"/>
</dbReference>
<protein>
    <recommendedName>
        <fullName evidence="4">Trehalase</fullName>
        <ecNumber evidence="3">3.2.1.28</ecNumber>
    </recommendedName>
    <alternativeName>
        <fullName evidence="8">Alpha,alpha-trehalase</fullName>
    </alternativeName>
    <alternativeName>
        <fullName evidence="9">Alpha,alpha-trehalose glucohydrolase</fullName>
    </alternativeName>
</protein>
<evidence type="ECO:0000256" key="6">
    <source>
        <dbReference type="ARBA" id="ARBA00023277"/>
    </source>
</evidence>
<dbReference type="EC" id="3.2.1.28" evidence="3"/>
<comment type="similarity">
    <text evidence="2">Belongs to the glycosyl hydrolase 15 family.</text>
</comment>
<dbReference type="InterPro" id="IPR011613">
    <property type="entry name" value="GH15-like"/>
</dbReference>
<dbReference type="Pfam" id="PF19291">
    <property type="entry name" value="TREH_N"/>
    <property type="match status" value="1"/>
</dbReference>
<dbReference type="AlphaFoldDB" id="A0A850PI81"/>
<evidence type="ECO:0000256" key="11">
    <source>
        <dbReference type="ARBA" id="ARBA00060615"/>
    </source>
</evidence>
<evidence type="ECO:0000256" key="10">
    <source>
        <dbReference type="ARBA" id="ARBA00053030"/>
    </source>
</evidence>
<evidence type="ECO:0000259" key="12">
    <source>
        <dbReference type="Pfam" id="PF00723"/>
    </source>
</evidence>
<organism evidence="14 15">
    <name type="scientific">Ameyamaea chiangmaiensis</name>
    <dbReference type="NCBI Taxonomy" id="442969"/>
    <lineage>
        <taxon>Bacteria</taxon>
        <taxon>Pseudomonadati</taxon>
        <taxon>Pseudomonadota</taxon>
        <taxon>Alphaproteobacteria</taxon>
        <taxon>Acetobacterales</taxon>
        <taxon>Acetobacteraceae</taxon>
        <taxon>Ameyamaea</taxon>
    </lineage>
</organism>
<evidence type="ECO:0000256" key="5">
    <source>
        <dbReference type="ARBA" id="ARBA00022801"/>
    </source>
</evidence>
<proteinExistence type="inferred from homology"/>
<evidence type="ECO:0000256" key="3">
    <source>
        <dbReference type="ARBA" id="ARBA00012757"/>
    </source>
</evidence>
<evidence type="ECO:0000259" key="13">
    <source>
        <dbReference type="Pfam" id="PF19291"/>
    </source>
</evidence>
<name>A0A850PI81_9PROT</name>
<evidence type="ECO:0000256" key="1">
    <source>
        <dbReference type="ARBA" id="ARBA00001576"/>
    </source>
</evidence>
<keyword evidence="15" id="KW-1185">Reference proteome</keyword>
<dbReference type="InterPro" id="IPR045582">
    <property type="entry name" value="Trehalase-like_N"/>
</dbReference>
<dbReference type="PANTHER" id="PTHR31616:SF0">
    <property type="entry name" value="GLUCAN 1,4-ALPHA-GLUCOSIDASE"/>
    <property type="match status" value="1"/>
</dbReference>
<dbReference type="PANTHER" id="PTHR31616">
    <property type="entry name" value="TREHALASE"/>
    <property type="match status" value="1"/>
</dbReference>
<dbReference type="SUPFAM" id="SSF48208">
    <property type="entry name" value="Six-hairpin glycosidases"/>
    <property type="match status" value="1"/>
</dbReference>
<evidence type="ECO:0000256" key="7">
    <source>
        <dbReference type="ARBA" id="ARBA00023295"/>
    </source>
</evidence>
<gene>
    <name evidence="14" type="ORF">HUK82_15465</name>
</gene>
<evidence type="ECO:0000256" key="8">
    <source>
        <dbReference type="ARBA" id="ARBA00030473"/>
    </source>
</evidence>
<dbReference type="GO" id="GO:0004555">
    <property type="term" value="F:alpha,alpha-trehalase activity"/>
    <property type="evidence" value="ECO:0007669"/>
    <property type="project" value="UniProtKB-EC"/>
</dbReference>
<keyword evidence="6" id="KW-0119">Carbohydrate metabolism</keyword>
<keyword evidence="5 14" id="KW-0378">Hydrolase</keyword>
<dbReference type="Proteomes" id="UP000585665">
    <property type="component" value="Unassembled WGS sequence"/>
</dbReference>
<comment type="cofactor">
    <cofactor evidence="10">
        <name>phosphate</name>
        <dbReference type="ChEBI" id="CHEBI:43474"/>
    </cofactor>
</comment>
<feature type="domain" description="Trehalase-like N-terminal" evidence="13">
    <location>
        <begin position="3"/>
        <end position="151"/>
    </location>
</feature>
<sequence>MPLPIESYGLIGDCTSCALVGSNGSIDWLCWPRFDSPACFAALLGDDRNGRWQIAPERVVHAEAIDRRSGDGPAPVTTTRSYRRDGMVLETVFTTPDGEVALIDFMVIDAPAPTIVRIVEGRSGRVRMSMDFILRMDYGLSVPWLTHLEQGEGISAIVGPSRCVLRSRMPLHSRDLRTTANFTVAKGERQTFSLSYSESHLPVPAAIDPMAALRDTEGFWDGWIAQSTFDGPYDAPVRRSLVTLKALTYKPTGGIVAAPTTSLPECLGGSRNWDYRYCWLRDATLTLMAFMAGGYFEEARDWRDWLHRAVAGSPEQVQIMYGLGGERQLLEWEVPWLAGYENSTPVRVGNGAAGQLQLDVYGEIVLALHRARHDHLRPVTAGWTLQVSLLEHLETIWREPDEGIWEVRGGRRHFVLSKISCWAAFDRAVADARQYGLEGPVERWEALRDEIHETVCREGFCPERNSFVQYFGGRSLDASLLLIPQIGFLPPDDPRVIGTVEAIEHDLIRDGLVLRYRTEEVDDGLDQQDEGAFLACSFWLVNTYVLMGRRDDAQALFDRLLALRNDLGLLAEEYDTVLRRQIGNFPQAFSHLALVASAAYLEHGTFRTAGDGGA</sequence>
<reference evidence="14 15" key="1">
    <citation type="submission" date="2020-06" db="EMBL/GenBank/DDBJ databases">
        <title>Description of novel acetic acid bacteria.</title>
        <authorList>
            <person name="Sombolestani A."/>
        </authorList>
    </citation>
    <scope>NUCLEOTIDE SEQUENCE [LARGE SCALE GENOMIC DNA]</scope>
    <source>
        <strain evidence="14 15">LMG 27010</strain>
    </source>
</reference>
<evidence type="ECO:0000313" key="15">
    <source>
        <dbReference type="Proteomes" id="UP000585665"/>
    </source>
</evidence>
<evidence type="ECO:0000313" key="14">
    <source>
        <dbReference type="EMBL" id="NVN41946.1"/>
    </source>
</evidence>
<dbReference type="Pfam" id="PF00723">
    <property type="entry name" value="Glyco_hydro_15"/>
    <property type="match status" value="1"/>
</dbReference>
<accession>A0A850PI81</accession>
<keyword evidence="7" id="KW-0326">Glycosidase</keyword>
<dbReference type="EMBL" id="JABXXR010000222">
    <property type="protein sequence ID" value="NVN41946.1"/>
    <property type="molecule type" value="Genomic_DNA"/>
</dbReference>
<dbReference type="Gene3D" id="1.50.10.10">
    <property type="match status" value="1"/>
</dbReference>
<comment type="catalytic activity">
    <reaction evidence="1">
        <text>alpha,alpha-trehalose + H2O = alpha-D-glucose + beta-D-glucose</text>
        <dbReference type="Rhea" id="RHEA:32675"/>
        <dbReference type="ChEBI" id="CHEBI:15377"/>
        <dbReference type="ChEBI" id="CHEBI:15903"/>
        <dbReference type="ChEBI" id="CHEBI:16551"/>
        <dbReference type="ChEBI" id="CHEBI:17925"/>
        <dbReference type="EC" id="3.2.1.28"/>
    </reaction>
</comment>